<gene>
    <name evidence="2" type="ORF">OLMES_0906</name>
</gene>
<dbReference type="Proteomes" id="UP000196027">
    <property type="component" value="Chromosome"/>
</dbReference>
<organism evidence="2 3">
    <name type="scientific">Oleiphilus messinensis</name>
    <dbReference type="NCBI Taxonomy" id="141451"/>
    <lineage>
        <taxon>Bacteria</taxon>
        <taxon>Pseudomonadati</taxon>
        <taxon>Pseudomonadota</taxon>
        <taxon>Gammaproteobacteria</taxon>
        <taxon>Oceanospirillales</taxon>
        <taxon>Oleiphilaceae</taxon>
        <taxon>Oleiphilus</taxon>
    </lineage>
</organism>
<keyword evidence="3" id="KW-1185">Reference proteome</keyword>
<dbReference type="KEGG" id="ome:OLMES_0906"/>
<evidence type="ECO:0000256" key="1">
    <source>
        <dbReference type="SAM" id="MobiDB-lite"/>
    </source>
</evidence>
<accession>A0A1Y0I6G4</accession>
<protein>
    <submittedName>
        <fullName evidence="2">Uncharacterized protein</fullName>
    </submittedName>
</protein>
<dbReference type="AlphaFoldDB" id="A0A1Y0I6G4"/>
<evidence type="ECO:0000313" key="2">
    <source>
        <dbReference type="EMBL" id="ARU54993.1"/>
    </source>
</evidence>
<reference evidence="2 3" key="1">
    <citation type="submission" date="2017-05" db="EMBL/GenBank/DDBJ databases">
        <title>Genomic insights into alkan degradation activity of Oleiphilus messinensis.</title>
        <authorList>
            <person name="Kozyavkin S.A."/>
            <person name="Slesarev A.I."/>
            <person name="Golyshin P.N."/>
            <person name="Korzhenkov A."/>
            <person name="Golyshina O.N."/>
            <person name="Toshchakov S.V."/>
        </authorList>
    </citation>
    <scope>NUCLEOTIDE SEQUENCE [LARGE SCALE GENOMIC DNA]</scope>
    <source>
        <strain evidence="2 3">ME102</strain>
    </source>
</reference>
<name>A0A1Y0I6G4_9GAMM</name>
<dbReference type="EMBL" id="CP021425">
    <property type="protein sequence ID" value="ARU54993.1"/>
    <property type="molecule type" value="Genomic_DNA"/>
</dbReference>
<sequence>MGVGNFFNPQTTKYVFFFDPLHNSIFKTGPRQANGPPKATAGMQYKPRYQAEAQTAS</sequence>
<proteinExistence type="predicted"/>
<feature type="region of interest" description="Disordered" evidence="1">
    <location>
        <begin position="28"/>
        <end position="57"/>
    </location>
</feature>
<evidence type="ECO:0000313" key="3">
    <source>
        <dbReference type="Proteomes" id="UP000196027"/>
    </source>
</evidence>